<evidence type="ECO:0000256" key="2">
    <source>
        <dbReference type="SAM" id="Phobius"/>
    </source>
</evidence>
<keyword evidence="2" id="KW-0472">Membrane</keyword>
<feature type="region of interest" description="Disordered" evidence="1">
    <location>
        <begin position="115"/>
        <end position="134"/>
    </location>
</feature>
<keyword evidence="4" id="KW-1185">Reference proteome</keyword>
<dbReference type="NCBIfam" id="NF007065">
    <property type="entry name" value="PRK09510.1"/>
    <property type="match status" value="1"/>
</dbReference>
<keyword evidence="2" id="KW-1133">Transmembrane helix</keyword>
<protein>
    <submittedName>
        <fullName evidence="3">Cell envelope integrity protein TolA</fullName>
    </submittedName>
</protein>
<organism evidence="3 4">
    <name type="scientific">Xenorhabdus yunnanensis</name>
    <dbReference type="NCBI Taxonomy" id="3025878"/>
    <lineage>
        <taxon>Bacteria</taxon>
        <taxon>Pseudomonadati</taxon>
        <taxon>Pseudomonadota</taxon>
        <taxon>Gammaproteobacteria</taxon>
        <taxon>Enterobacterales</taxon>
        <taxon>Morganellaceae</taxon>
        <taxon>Xenorhabdus</taxon>
    </lineage>
</organism>
<dbReference type="RefSeq" id="WP_273556339.1">
    <property type="nucleotide sequence ID" value="NZ_JAQRFI010000057.1"/>
</dbReference>
<keyword evidence="2" id="KW-0812">Transmembrane</keyword>
<accession>A0ABT5LJG6</accession>
<sequence>MGKTSEQNNRLNRAIIISIILHIILIGFLIWGSLVQKTEMGGGGKDGTVIDAVMIDPNAVVQQYNQQQQQQANAKLAEQQRKKKAEQQAAELRAKQAEEQERLKVAEEERIKAQQTAEAQKKQSEAAAAKALEDQKQADAAAAKALEEQKQADAAAAKAREEQKQAEEAAAKALAEKERILKEQAEARQKAEAQAKKEAEEAIKRKAAAEAEAKAKATAEAKAKTEAEAKAKSEAQAKAKSKAEAAKQAQAVDDLLGGLTSNAPKPGGAAAVGKGGAKKSGLSDSDISNYKGQIQAAIQHNFRDPALYIGRTCDLNIKLAPDGLLIDIKAGAGDPALCRAALAAANQTKKMPRPPSAEIYEHFKSFTLDFKPQ</sequence>
<proteinExistence type="predicted"/>
<evidence type="ECO:0000313" key="4">
    <source>
        <dbReference type="Proteomes" id="UP001217178"/>
    </source>
</evidence>
<feature type="region of interest" description="Disordered" evidence="1">
    <location>
        <begin position="139"/>
        <end position="171"/>
    </location>
</feature>
<feature type="region of interest" description="Disordered" evidence="1">
    <location>
        <begin position="73"/>
        <end position="95"/>
    </location>
</feature>
<dbReference type="InterPro" id="IPR014161">
    <property type="entry name" value="Tol-Pal_TolA"/>
</dbReference>
<gene>
    <name evidence="3" type="primary">tolA</name>
    <name evidence="3" type="ORF">PSI23_17855</name>
</gene>
<feature type="transmembrane region" description="Helical" evidence="2">
    <location>
        <begin position="12"/>
        <end position="31"/>
    </location>
</feature>
<dbReference type="Pfam" id="PF06519">
    <property type="entry name" value="TolA"/>
    <property type="match status" value="1"/>
</dbReference>
<reference evidence="3 4" key="1">
    <citation type="submission" date="2023-02" db="EMBL/GenBank/DDBJ databases">
        <title>Entomopathogenic bacteria.</title>
        <authorList>
            <person name="Machado R.A."/>
        </authorList>
    </citation>
    <scope>NUCLEOTIDE SEQUENCE [LARGE SCALE GENOMIC DNA]</scope>
    <source>
        <strain evidence="3 4">XENO-10</strain>
    </source>
</reference>
<dbReference type="NCBIfam" id="TIGR02794">
    <property type="entry name" value="tolA_full"/>
    <property type="match status" value="1"/>
</dbReference>
<comment type="caution">
    <text evidence="3">The sequence shown here is derived from an EMBL/GenBank/DDBJ whole genome shotgun (WGS) entry which is preliminary data.</text>
</comment>
<evidence type="ECO:0000256" key="1">
    <source>
        <dbReference type="SAM" id="MobiDB-lite"/>
    </source>
</evidence>
<dbReference type="SUPFAM" id="SSF74653">
    <property type="entry name" value="TolA/TonB C-terminal domain"/>
    <property type="match status" value="1"/>
</dbReference>
<name>A0ABT5LJG6_9GAMM</name>
<dbReference type="EMBL" id="JAQRFI010000057">
    <property type="protein sequence ID" value="MDC9591099.1"/>
    <property type="molecule type" value="Genomic_DNA"/>
</dbReference>
<dbReference type="Proteomes" id="UP001217178">
    <property type="component" value="Unassembled WGS sequence"/>
</dbReference>
<dbReference type="Gene3D" id="3.30.1150.10">
    <property type="match status" value="1"/>
</dbReference>
<feature type="compositionally biased region" description="Basic and acidic residues" evidence="1">
    <location>
        <begin position="158"/>
        <end position="171"/>
    </location>
</feature>
<evidence type="ECO:0000313" key="3">
    <source>
        <dbReference type="EMBL" id="MDC9591099.1"/>
    </source>
</evidence>